<dbReference type="RefSeq" id="WP_380740173.1">
    <property type="nucleotide sequence ID" value="NZ_JBHTJP010000035.1"/>
</dbReference>
<dbReference type="Pfam" id="PF11751">
    <property type="entry name" value="PorP_SprF"/>
    <property type="match status" value="1"/>
</dbReference>
<reference evidence="2" key="1">
    <citation type="journal article" date="2019" name="Int. J. Syst. Evol. Microbiol.">
        <title>The Global Catalogue of Microorganisms (GCM) 10K type strain sequencing project: providing services to taxonomists for standard genome sequencing and annotation.</title>
        <authorList>
            <consortium name="The Broad Institute Genomics Platform"/>
            <consortium name="The Broad Institute Genome Sequencing Center for Infectious Disease"/>
            <person name="Wu L."/>
            <person name="Ma J."/>
        </authorList>
    </citation>
    <scope>NUCLEOTIDE SEQUENCE [LARGE SCALE GENOMIC DNA]</scope>
    <source>
        <strain evidence="2">CCUG 60898</strain>
    </source>
</reference>
<gene>
    <name evidence="1" type="ORF">ACFQ1G_12875</name>
</gene>
<protein>
    <submittedName>
        <fullName evidence="1">Type IX secretion system membrane protein PorP/SprF</fullName>
    </submittedName>
</protein>
<dbReference type="EMBL" id="JBHTJP010000035">
    <property type="protein sequence ID" value="MFD0977688.1"/>
    <property type="molecule type" value="Genomic_DNA"/>
</dbReference>
<dbReference type="Proteomes" id="UP001597100">
    <property type="component" value="Unassembled WGS sequence"/>
</dbReference>
<evidence type="ECO:0000313" key="2">
    <source>
        <dbReference type="Proteomes" id="UP001597100"/>
    </source>
</evidence>
<comment type="caution">
    <text evidence="1">The sequence shown here is derived from an EMBL/GenBank/DDBJ whole genome shotgun (WGS) entry which is preliminary data.</text>
</comment>
<accession>A0ABW3IK59</accession>
<organism evidence="1 2">
    <name type="scientific">Salinimicrobium gaetbulicola</name>
    <dbReference type="NCBI Taxonomy" id="999702"/>
    <lineage>
        <taxon>Bacteria</taxon>
        <taxon>Pseudomonadati</taxon>
        <taxon>Bacteroidota</taxon>
        <taxon>Flavobacteriia</taxon>
        <taxon>Flavobacteriales</taxon>
        <taxon>Flavobacteriaceae</taxon>
        <taxon>Salinimicrobium</taxon>
    </lineage>
</organism>
<dbReference type="NCBIfam" id="TIGR03519">
    <property type="entry name" value="T9SS_PorP_fam"/>
    <property type="match status" value="1"/>
</dbReference>
<sequence>MASIRNKNTLQRSLFWALISCLFFSLKVGAQEVIPVYSDYLTDNLFLLHPSLAGAADRNQVRLTARQQWFDVDDAPGLQTLTINGRIREKEGIGAILFNDRNGNFSRTGAYGAFAYHLRLPSEDRELHRLSFGISAGIVQHRLDQSGFTQTDPILGNEKTSVLYANMDIGMSYFLEEFYAHFSARNLLPVQRELFNSDNISVNQRRYYLTSGYIFSPSYDWYLEPSAMFQLSEATLEKAVDLNVKAYRDFDFGQLWAGLSYRQGLDKATASGQKLSYVTPFAGVEVSDFIFGYTYSQQFNEIVYSSSGFHQITLGYNFGATPKSLHCWCPAIN</sequence>
<name>A0ABW3IK59_9FLAO</name>
<dbReference type="InterPro" id="IPR019861">
    <property type="entry name" value="PorP/SprF_Bacteroidetes"/>
</dbReference>
<evidence type="ECO:0000313" key="1">
    <source>
        <dbReference type="EMBL" id="MFD0977688.1"/>
    </source>
</evidence>
<keyword evidence="2" id="KW-1185">Reference proteome</keyword>
<proteinExistence type="predicted"/>